<dbReference type="GO" id="GO:0006078">
    <property type="term" value="P:(1-&gt;6)-beta-D-glucan biosynthetic process"/>
    <property type="evidence" value="ECO:0007669"/>
    <property type="project" value="TreeGrafter"/>
</dbReference>
<keyword evidence="5 13" id="KW-0812">Transmembrane</keyword>
<dbReference type="FunFam" id="3.30.70.1130:FF:000001">
    <property type="entry name" value="Eukaryotic translation initiation factor 2 subunit 1"/>
    <property type="match status" value="1"/>
</dbReference>
<dbReference type="CDD" id="cd04452">
    <property type="entry name" value="S1_IF2_alpha"/>
    <property type="match status" value="1"/>
</dbReference>
<feature type="region of interest" description="Disordered" evidence="12">
    <location>
        <begin position="1308"/>
        <end position="1327"/>
    </location>
</feature>
<keyword evidence="4" id="KW-0396">Initiation factor</keyword>
<dbReference type="SUPFAM" id="SSF51735">
    <property type="entry name" value="NAD(P)-binding Rossmann-fold domains"/>
    <property type="match status" value="1"/>
</dbReference>
<keyword evidence="11" id="KW-0961">Cell wall biogenesis/degradation</keyword>
<evidence type="ECO:0000256" key="8">
    <source>
        <dbReference type="ARBA" id="ARBA00022989"/>
    </source>
</evidence>
<evidence type="ECO:0000313" key="17">
    <source>
        <dbReference type="Proteomes" id="UP000650533"/>
    </source>
</evidence>
<dbReference type="InterPro" id="IPR044126">
    <property type="entry name" value="S1_IF2_alpha"/>
</dbReference>
<comment type="subcellular location">
    <subcellularLocation>
        <location evidence="1">Membrane</location>
        <topology evidence="1">Single-pass type II membrane protein</topology>
    </subcellularLocation>
</comment>
<accession>A0A8H8NSE9</accession>
<dbReference type="FunFam" id="2.60.120.200:FF:000259">
    <property type="entry name" value="Chromosome 9, whole genome shotgun sequence"/>
    <property type="match status" value="1"/>
</dbReference>
<dbReference type="SUPFAM" id="SSF116742">
    <property type="entry name" value="eIF2alpha middle domain-like"/>
    <property type="match status" value="1"/>
</dbReference>
<dbReference type="InterPro" id="IPR011488">
    <property type="entry name" value="TIF_2_asu"/>
</dbReference>
<evidence type="ECO:0000259" key="15">
    <source>
        <dbReference type="PROSITE" id="PS51762"/>
    </source>
</evidence>
<feature type="domain" description="GH16" evidence="15">
    <location>
        <begin position="200"/>
        <end position="571"/>
    </location>
</feature>
<dbReference type="Gene3D" id="1.10.150.190">
    <property type="entry name" value="Translation initiation factor 2, subunit 1, domain 2"/>
    <property type="match status" value="1"/>
</dbReference>
<name>A0A8H8NSE9_9AGAM</name>
<dbReference type="InterPro" id="IPR013320">
    <property type="entry name" value="ConA-like_dom_sf"/>
</dbReference>
<dbReference type="GO" id="GO:0031505">
    <property type="term" value="P:fungal-type cell wall organization"/>
    <property type="evidence" value="ECO:0007669"/>
    <property type="project" value="TreeGrafter"/>
</dbReference>
<dbReference type="GO" id="GO:0003743">
    <property type="term" value="F:translation initiation factor activity"/>
    <property type="evidence" value="ECO:0007669"/>
    <property type="project" value="UniProtKB-KW"/>
</dbReference>
<dbReference type="EMBL" id="CP059661">
    <property type="protein sequence ID" value="QRW19069.1"/>
    <property type="molecule type" value="Genomic_DNA"/>
</dbReference>
<comment type="similarity">
    <text evidence="2">Belongs to the eIF-2-alpha family.</text>
</comment>
<evidence type="ECO:0000256" key="6">
    <source>
        <dbReference type="ARBA" id="ARBA00022917"/>
    </source>
</evidence>
<dbReference type="InterPro" id="IPR000757">
    <property type="entry name" value="Beta-glucanase-like"/>
</dbReference>
<evidence type="ECO:0000256" key="12">
    <source>
        <dbReference type="SAM" id="MobiDB-lite"/>
    </source>
</evidence>
<keyword evidence="6" id="KW-0648">Protein biosynthesis</keyword>
<evidence type="ECO:0000256" key="3">
    <source>
        <dbReference type="ARBA" id="ARBA00010962"/>
    </source>
</evidence>
<dbReference type="Pfam" id="PF07541">
    <property type="entry name" value="EIF_2_alpha"/>
    <property type="match status" value="1"/>
</dbReference>
<dbReference type="Pfam" id="PF03935">
    <property type="entry name" value="SKN1_KRE6_Sbg1"/>
    <property type="match status" value="1"/>
</dbReference>
<evidence type="ECO:0000256" key="13">
    <source>
        <dbReference type="SAM" id="Phobius"/>
    </source>
</evidence>
<dbReference type="Pfam" id="PF00575">
    <property type="entry name" value="S1"/>
    <property type="match status" value="1"/>
</dbReference>
<proteinExistence type="inferred from homology"/>
<dbReference type="GO" id="GO:0015926">
    <property type="term" value="F:glucosidase activity"/>
    <property type="evidence" value="ECO:0007669"/>
    <property type="project" value="TreeGrafter"/>
</dbReference>
<dbReference type="InterPro" id="IPR013154">
    <property type="entry name" value="ADH-like_N"/>
</dbReference>
<dbReference type="PROSITE" id="PS51762">
    <property type="entry name" value="GH16_2"/>
    <property type="match status" value="1"/>
</dbReference>
<dbReference type="GO" id="GO:0005886">
    <property type="term" value="C:plasma membrane"/>
    <property type="evidence" value="ECO:0007669"/>
    <property type="project" value="TreeGrafter"/>
</dbReference>
<dbReference type="Pfam" id="PF08240">
    <property type="entry name" value="ADH_N"/>
    <property type="match status" value="1"/>
</dbReference>
<evidence type="ECO:0000256" key="7">
    <source>
        <dbReference type="ARBA" id="ARBA00022968"/>
    </source>
</evidence>
<feature type="domain" description="S1 motif" evidence="14">
    <location>
        <begin position="1017"/>
        <end position="1093"/>
    </location>
</feature>
<dbReference type="InterPro" id="IPR003029">
    <property type="entry name" value="S1_domain"/>
</dbReference>
<keyword evidence="9 13" id="KW-0472">Membrane</keyword>
<evidence type="ECO:0000256" key="9">
    <source>
        <dbReference type="ARBA" id="ARBA00023136"/>
    </source>
</evidence>
<evidence type="ECO:0000256" key="4">
    <source>
        <dbReference type="ARBA" id="ARBA00022540"/>
    </source>
</evidence>
<dbReference type="InterPro" id="IPR005629">
    <property type="entry name" value="Skn1/Kre6/Sbg1"/>
</dbReference>
<dbReference type="Gene3D" id="2.40.50.140">
    <property type="entry name" value="Nucleic acid-binding proteins"/>
    <property type="match status" value="1"/>
</dbReference>
<evidence type="ECO:0000259" key="14">
    <source>
        <dbReference type="PROSITE" id="PS50126"/>
    </source>
</evidence>
<dbReference type="KEGG" id="rsx:RhiXN_00475"/>
<feature type="transmembrane region" description="Helical" evidence="13">
    <location>
        <begin position="135"/>
        <end position="156"/>
    </location>
</feature>
<dbReference type="Proteomes" id="UP000650533">
    <property type="component" value="Chromosome 4"/>
</dbReference>
<dbReference type="InterPro" id="IPR013149">
    <property type="entry name" value="ADH-like_C"/>
</dbReference>
<organism evidence="16 17">
    <name type="scientific">Rhizoctonia solani</name>
    <dbReference type="NCBI Taxonomy" id="456999"/>
    <lineage>
        <taxon>Eukaryota</taxon>
        <taxon>Fungi</taxon>
        <taxon>Dikarya</taxon>
        <taxon>Basidiomycota</taxon>
        <taxon>Agaricomycotina</taxon>
        <taxon>Agaricomycetes</taxon>
        <taxon>Cantharellales</taxon>
        <taxon>Ceratobasidiaceae</taxon>
        <taxon>Rhizoctonia</taxon>
    </lineage>
</organism>
<dbReference type="Gene3D" id="3.40.50.720">
    <property type="entry name" value="NAD(P)-binding Rossmann-like Domain"/>
    <property type="match status" value="1"/>
</dbReference>
<evidence type="ECO:0000256" key="10">
    <source>
        <dbReference type="ARBA" id="ARBA00023180"/>
    </source>
</evidence>
<evidence type="ECO:0000256" key="5">
    <source>
        <dbReference type="ARBA" id="ARBA00022692"/>
    </source>
</evidence>
<reference evidence="16" key="1">
    <citation type="submission" date="2020-05" db="EMBL/GenBank/DDBJ databases">
        <title>Evolutionary and genomic comparisons of hybrid uninucleate and nonhybrid Rhizoctonia fungi.</title>
        <authorList>
            <person name="Li C."/>
            <person name="Chen X."/>
        </authorList>
    </citation>
    <scope>NUCLEOTIDE SEQUENCE</scope>
    <source>
        <strain evidence="16">AG-1 IA</strain>
    </source>
</reference>
<dbReference type="Pfam" id="PF00107">
    <property type="entry name" value="ADH_zinc_N"/>
    <property type="match status" value="1"/>
</dbReference>
<feature type="region of interest" description="Disordered" evidence="12">
    <location>
        <begin position="1"/>
        <end position="33"/>
    </location>
</feature>
<dbReference type="InterPro" id="IPR024055">
    <property type="entry name" value="TIF2_asu_C"/>
</dbReference>
<dbReference type="CDD" id="cd02180">
    <property type="entry name" value="GH16_fungal_KRE6_glucanase"/>
    <property type="match status" value="1"/>
</dbReference>
<evidence type="ECO:0000313" key="16">
    <source>
        <dbReference type="EMBL" id="QRW19069.1"/>
    </source>
</evidence>
<dbReference type="SUPFAM" id="SSF49899">
    <property type="entry name" value="Concanavalin A-like lectins/glucanases"/>
    <property type="match status" value="1"/>
</dbReference>
<dbReference type="GeneID" id="67022757"/>
<protein>
    <submittedName>
        <fullName evidence="16">Beta-glucan synthesis-associated protein (SKN1)</fullName>
    </submittedName>
</protein>
<evidence type="ECO:0000256" key="2">
    <source>
        <dbReference type="ARBA" id="ARBA00007223"/>
    </source>
</evidence>
<keyword evidence="10" id="KW-0325">Glycoprotein</keyword>
<dbReference type="Gene3D" id="3.90.180.10">
    <property type="entry name" value="Medium-chain alcohol dehydrogenases, catalytic domain"/>
    <property type="match status" value="1"/>
</dbReference>
<dbReference type="Gene3D" id="2.60.120.200">
    <property type="match status" value="2"/>
</dbReference>
<evidence type="ECO:0000256" key="1">
    <source>
        <dbReference type="ARBA" id="ARBA00004606"/>
    </source>
</evidence>
<dbReference type="InterPro" id="IPR012340">
    <property type="entry name" value="NA-bd_OB-fold"/>
</dbReference>
<evidence type="ECO:0000256" key="11">
    <source>
        <dbReference type="ARBA" id="ARBA00023316"/>
    </source>
</evidence>
<dbReference type="Gene3D" id="3.30.70.1130">
    <property type="entry name" value="EIF_2_alpha"/>
    <property type="match status" value="1"/>
</dbReference>
<comment type="similarity">
    <text evidence="3">Belongs to the SKN1/KRE6 family.</text>
</comment>
<dbReference type="FunFam" id="2.40.50.140:FF:000015">
    <property type="entry name" value="Eukaryotic translation initiation factor 2 subunit alpha"/>
    <property type="match status" value="1"/>
</dbReference>
<gene>
    <name evidence="16" type="ORF">RhiXN_00475</name>
</gene>
<keyword evidence="8 13" id="KW-1133">Transmembrane helix</keyword>
<dbReference type="InterPro" id="IPR036291">
    <property type="entry name" value="NAD(P)-bd_dom_sf"/>
</dbReference>
<dbReference type="SUPFAM" id="SSF50129">
    <property type="entry name" value="GroES-like"/>
    <property type="match status" value="1"/>
</dbReference>
<dbReference type="GO" id="GO:0003723">
    <property type="term" value="F:RNA binding"/>
    <property type="evidence" value="ECO:0007669"/>
    <property type="project" value="InterPro"/>
</dbReference>
<feature type="compositionally biased region" description="Low complexity" evidence="12">
    <location>
        <begin position="7"/>
        <end position="17"/>
    </location>
</feature>
<dbReference type="InterPro" id="IPR024054">
    <property type="entry name" value="TIF2_asu_middle_sf"/>
</dbReference>
<dbReference type="FunFam" id="2.60.120.200:FF:000135">
    <property type="entry name" value="Related to KRE6-glucan synthase subunit"/>
    <property type="match status" value="1"/>
</dbReference>
<dbReference type="RefSeq" id="XP_043179306.1">
    <property type="nucleotide sequence ID" value="XM_043320294.1"/>
</dbReference>
<sequence>MSRRQSSKPSSPDDVPSNIAYGNRSPLSPQSTLNVPLMMRERNVEAAMMKPPTTGLYSSVAASASNLSLSSRADTLVGHAPPGSVTSKYMLTPDPSKWGTNVYLNVPEPDDHLHNPDPRRDRLNDAGGSVFNPRALVNLGCLLILALALTGLFAVYPITDSFLRKTDTLGGYNLGGINASGQVPEITGNFALIDKDTPKSAYTHISLEDGSEWDLVFSDEFNTEGRSFYPGDDPYWEAVDLHYWGTNNLEWYSPDQVTTRGGYLNITLEKTPWQRLDYKGGMIASWNKFCFTGGYFVANVSLPGSSKVHGLWPAVWSMGNLGRAGFGASLEGMWPYTYDTCDVGTLPNQTFPDHTPHLATVDGDKDHGYVLSYLQGQRLSACTCPGESHPGPIRSDGTFVGRAAPEIDVFEAIINDHVGYVSQSGQWAPFNYKYVWKNTTENLHILSEETEFNTYIGGVFQQCSSGLSKTNQACYEQDGGCFAVYGFEYRPGNDGYILWTNDNEPAWKMYGAGMGPDDNVKIGQRPVPQEPMYMIINLGISPQFGGVDFEHLKFPATMLVDWVRVYQHKDHHNIGCDPPDFPTRDYINTYIEAYTNPNLTTWVDDYKQKMEVHKKTMSALKLYPNPLELRFENLPIPEISHPDDAIIKVILAGLCGSDLHAYRGLEPFDVPYVTGHELVGVVVSLGESFQKAATGRPELYSTLKVGDKVVSPFTSSCGECRPCRIGFTARCVHSLLFGSPHLPGAQAQYIRIPHAGGTLFRIPQDDSLLGTEPVAWIRTSDASLILLADILPTGYFATLQAIQHPNLAYAFARKAFPVIPDFVNAFVTGGEAIKVQEDDAKLAFAVIGLGPVGLCALVSLVELLGLSGTSNFAIVAVDLNEARRAKAEAILTALGPTAGGVIRVVSLEDAPNVSKELSGGLGCDAVLEIVGNNSALQLAYELVRPFGVISSVGVHTHPQFPLNGDALYSKNVSLAFGRCPVRSIFPYCIELLMSRQDIFSVGGVAGLIEGIVPFDESSVKEAYRMFNEVRQIAEMGAYVKLLEYDNIEGMILLSELSRRRIRSIQKLIRVGRNEVVVVLRVDKEKGYIDLSKRRVSPEDITKCEEKFMKSKAVASIMRHVATRTTGAVEETPKEGEAAAPKDDEKLEELYEQIVWPLASKYGHTYDAFKLALTSPDVFEGLNISQPVLNSLMSTIARRLTPQPIKLRADIELTCFQPTGIDAIKRALTAGEAVSTEAVPVKAKLVAPPFYVLGTNATDKVAGVEVLEKAIEAIKAAILEDGGELNVKMKPKAVSESEDQELAAIMAKANQENQEVSGDSAEDSALED</sequence>
<dbReference type="GO" id="GO:0005789">
    <property type="term" value="C:endoplasmic reticulum membrane"/>
    <property type="evidence" value="ECO:0007669"/>
    <property type="project" value="TreeGrafter"/>
</dbReference>
<dbReference type="SUPFAM" id="SSF110993">
    <property type="entry name" value="eIF-2-alpha, C-terminal domain"/>
    <property type="match status" value="1"/>
</dbReference>
<dbReference type="SMART" id="SM00316">
    <property type="entry name" value="S1"/>
    <property type="match status" value="1"/>
</dbReference>
<dbReference type="PANTHER" id="PTHR31361">
    <property type="entry name" value="BETA-GLUCAN SYNTHESIS-ASSOCIATED PROTEIN KRE6-RELATED"/>
    <property type="match status" value="1"/>
</dbReference>
<dbReference type="PANTHER" id="PTHR31361:SF1">
    <property type="entry name" value="BETA-GLUCAN SYNTHESIS-ASSOCIATED PROTEIN KRE6-RELATED"/>
    <property type="match status" value="1"/>
</dbReference>
<keyword evidence="7" id="KW-0735">Signal-anchor</keyword>
<dbReference type="PROSITE" id="PS50126">
    <property type="entry name" value="S1"/>
    <property type="match status" value="1"/>
</dbReference>
<dbReference type="SUPFAM" id="SSF50249">
    <property type="entry name" value="Nucleic acid-binding proteins"/>
    <property type="match status" value="1"/>
</dbReference>
<dbReference type="InterPro" id="IPR011032">
    <property type="entry name" value="GroES-like_sf"/>
</dbReference>